<organism evidence="1">
    <name type="scientific">Hungatella hathewayi</name>
    <dbReference type="NCBI Taxonomy" id="154046"/>
    <lineage>
        <taxon>Bacteria</taxon>
        <taxon>Bacillati</taxon>
        <taxon>Bacillota</taxon>
        <taxon>Clostridia</taxon>
        <taxon>Lachnospirales</taxon>
        <taxon>Lachnospiraceae</taxon>
        <taxon>Hungatella</taxon>
    </lineage>
</organism>
<dbReference type="GeneID" id="93281758"/>
<reference evidence="1" key="1">
    <citation type="submission" date="2019-11" db="EMBL/GenBank/DDBJ databases">
        <authorList>
            <person name="Feng L."/>
        </authorList>
    </citation>
    <scope>NUCLEOTIDE SEQUENCE</scope>
    <source>
        <strain evidence="1">ChathewayiLFYP18</strain>
    </source>
</reference>
<dbReference type="EMBL" id="CACRUH010000101">
    <property type="protein sequence ID" value="VYU83815.1"/>
    <property type="molecule type" value="Genomic_DNA"/>
</dbReference>
<gene>
    <name evidence="1" type="ORF">CHLFYP18_04594</name>
</gene>
<sequence>MSEKSDVKVPEEIRKGWEEARLCANLIREGKAKIMIATRKDGTTYRYTKPK</sequence>
<dbReference type="RefSeq" id="WP_156834694.1">
    <property type="nucleotide sequence ID" value="NZ_CACRUH010000101.1"/>
</dbReference>
<name>A0A6N3I3V3_9FIRM</name>
<proteinExistence type="predicted"/>
<evidence type="ECO:0000313" key="1">
    <source>
        <dbReference type="EMBL" id="VYU83815.1"/>
    </source>
</evidence>
<accession>A0A6N3I3V3</accession>
<protein>
    <submittedName>
        <fullName evidence="1">Uncharacterized protein</fullName>
    </submittedName>
</protein>
<dbReference type="AlphaFoldDB" id="A0A6N3I3V3"/>